<comment type="cofactor">
    <cofactor evidence="1">
        <name>Fe cation</name>
        <dbReference type="ChEBI" id="CHEBI:24875"/>
    </cofactor>
</comment>
<evidence type="ECO:0000256" key="3">
    <source>
        <dbReference type="ARBA" id="ARBA00023002"/>
    </source>
</evidence>
<gene>
    <name evidence="6" type="ORF">HNR75_000510</name>
</gene>
<proteinExistence type="inferred from homology"/>
<comment type="caution">
    <text evidence="6">The sequence shown here is derived from an EMBL/GenBank/DDBJ whole genome shotgun (WGS) entry which is preliminary data.</text>
</comment>
<comment type="similarity">
    <text evidence="2">Belongs to the iron-containing alcohol dehydrogenase family.</text>
</comment>
<reference evidence="6 7" key="1">
    <citation type="submission" date="2020-08" db="EMBL/GenBank/DDBJ databases">
        <title>Genomic Encyclopedia of Type Strains, Phase IV (KMG-IV): sequencing the most valuable type-strain genomes for metagenomic binning, comparative biology and taxonomic classification.</title>
        <authorList>
            <person name="Goeker M."/>
        </authorList>
    </citation>
    <scope>NUCLEOTIDE SEQUENCE [LARGE SCALE GENOMIC DNA]</scope>
    <source>
        <strain evidence="6 7">DSM 22975</strain>
    </source>
</reference>
<dbReference type="Pfam" id="PF00465">
    <property type="entry name" value="Fe-ADH"/>
    <property type="match status" value="1"/>
</dbReference>
<protein>
    <submittedName>
        <fullName evidence="6">1-propanol dehydrogenase</fullName>
    </submittedName>
</protein>
<dbReference type="Proteomes" id="UP000585721">
    <property type="component" value="Unassembled WGS sequence"/>
</dbReference>
<dbReference type="EMBL" id="JACHGR010000002">
    <property type="protein sequence ID" value="MBB6054638.1"/>
    <property type="molecule type" value="Genomic_DNA"/>
</dbReference>
<dbReference type="InterPro" id="IPR056798">
    <property type="entry name" value="ADH_Fe_C"/>
</dbReference>
<evidence type="ECO:0000256" key="2">
    <source>
        <dbReference type="ARBA" id="ARBA00007358"/>
    </source>
</evidence>
<dbReference type="InterPro" id="IPR039697">
    <property type="entry name" value="Alcohol_dehydrogenase_Fe"/>
</dbReference>
<evidence type="ECO:0000313" key="7">
    <source>
        <dbReference type="Proteomes" id="UP000585721"/>
    </source>
</evidence>
<dbReference type="SUPFAM" id="SSF56796">
    <property type="entry name" value="Dehydroquinate synthase-like"/>
    <property type="match status" value="1"/>
</dbReference>
<dbReference type="Pfam" id="PF25137">
    <property type="entry name" value="ADH_Fe_C"/>
    <property type="match status" value="1"/>
</dbReference>
<dbReference type="FunFam" id="1.20.1090.10:FF:000001">
    <property type="entry name" value="Aldehyde-alcohol dehydrogenase"/>
    <property type="match status" value="1"/>
</dbReference>
<dbReference type="PANTHER" id="PTHR11496">
    <property type="entry name" value="ALCOHOL DEHYDROGENASE"/>
    <property type="match status" value="1"/>
</dbReference>
<dbReference type="Gene3D" id="3.40.50.1970">
    <property type="match status" value="1"/>
</dbReference>
<dbReference type="CDD" id="cd08180">
    <property type="entry name" value="PDD"/>
    <property type="match status" value="1"/>
</dbReference>
<dbReference type="GO" id="GO:0046872">
    <property type="term" value="F:metal ion binding"/>
    <property type="evidence" value="ECO:0007669"/>
    <property type="project" value="InterPro"/>
</dbReference>
<keyword evidence="7" id="KW-1185">Reference proteome</keyword>
<evidence type="ECO:0000313" key="6">
    <source>
        <dbReference type="EMBL" id="MBB6054638.1"/>
    </source>
</evidence>
<dbReference type="GO" id="GO:0004022">
    <property type="term" value="F:alcohol dehydrogenase (NAD+) activity"/>
    <property type="evidence" value="ECO:0007669"/>
    <property type="project" value="TreeGrafter"/>
</dbReference>
<evidence type="ECO:0000259" key="4">
    <source>
        <dbReference type="Pfam" id="PF00465"/>
    </source>
</evidence>
<name>A0A841G6V0_9GAMM</name>
<feature type="domain" description="Fe-containing alcohol dehydrogenase-like C-terminal" evidence="5">
    <location>
        <begin position="169"/>
        <end position="370"/>
    </location>
</feature>
<dbReference type="AlphaFoldDB" id="A0A841G6V0"/>
<dbReference type="InterPro" id="IPR018211">
    <property type="entry name" value="ADH_Fe_CS"/>
</dbReference>
<dbReference type="PANTHER" id="PTHR11496:SF83">
    <property type="entry name" value="HYDROXYACID-OXOACID TRANSHYDROGENASE, MITOCHONDRIAL"/>
    <property type="match status" value="1"/>
</dbReference>
<organism evidence="6 7">
    <name type="scientific">Tolumonas osonensis</name>
    <dbReference type="NCBI Taxonomy" id="675874"/>
    <lineage>
        <taxon>Bacteria</taxon>
        <taxon>Pseudomonadati</taxon>
        <taxon>Pseudomonadota</taxon>
        <taxon>Gammaproteobacteria</taxon>
        <taxon>Aeromonadales</taxon>
        <taxon>Aeromonadaceae</taxon>
        <taxon>Tolumonas</taxon>
    </lineage>
</organism>
<evidence type="ECO:0000259" key="5">
    <source>
        <dbReference type="Pfam" id="PF25137"/>
    </source>
</evidence>
<feature type="domain" description="Alcohol dehydrogenase iron-type/glycerol dehydrogenase GldA" evidence="4">
    <location>
        <begin position="8"/>
        <end position="158"/>
    </location>
</feature>
<evidence type="ECO:0000256" key="1">
    <source>
        <dbReference type="ARBA" id="ARBA00001962"/>
    </source>
</evidence>
<dbReference type="PROSITE" id="PS00913">
    <property type="entry name" value="ADH_IRON_1"/>
    <property type="match status" value="1"/>
</dbReference>
<accession>A0A841G6V0</accession>
<dbReference type="Gene3D" id="1.20.1090.10">
    <property type="entry name" value="Dehydroquinate synthase-like - alpha domain"/>
    <property type="match status" value="1"/>
</dbReference>
<dbReference type="InterPro" id="IPR001670">
    <property type="entry name" value="ADH_Fe/GldA"/>
</dbReference>
<sequence>MNKFLVSTKIYSGINSLDVLKRFNGKKIWVVCDSFLAKSPAYTRLEALLAPQNEVHLFSDITPDPSIAIVVAGITQFNVVTPDIVIGFGGGSAIDAAKAIVYFARQQGRDIETCIAIPTTSGTGSEVTSATVISDPEKSIKYPIFEDSIYPDIAILDPSLVVTVPPAITANTGMDVLTHALEAYVSKGASDFTDALAEKAVQLVFQYLPTACVKGDCLQTRSKMHNASAMAGMAFSQAGLGLNHAIAHQLGGQFHIAHGLANSLLLTQVISFNAASDARALKRYARMAKHCLFCAQDAGDKAALNQLLNHIRQLQKTIAIPTALHTLKITGKQVRDCLPEIIRAAQADSTLKTNPSPIADQDIARIVEAIL</sequence>
<keyword evidence="3" id="KW-0560">Oxidoreductase</keyword>
<dbReference type="RefSeq" id="WP_188025457.1">
    <property type="nucleotide sequence ID" value="NZ_JACHGR010000002.1"/>
</dbReference>
<dbReference type="FunFam" id="3.40.50.1970:FF:000003">
    <property type="entry name" value="Alcohol dehydrogenase, iron-containing"/>
    <property type="match status" value="1"/>
</dbReference>